<dbReference type="EMBL" id="KV440973">
    <property type="protein sequence ID" value="OAD78717.1"/>
    <property type="molecule type" value="Genomic_DNA"/>
</dbReference>
<evidence type="ECO:0000256" key="1">
    <source>
        <dbReference type="ARBA" id="ARBA00007447"/>
    </source>
</evidence>
<sequence length="388" mass="41629">MKLTASIATLLAVTLFTITDAASTSKAKPLHFNLDANPSYRRNATRSVLRARGKYASHLTGLTEFSRPGAVAMADYENDIEYYGNVKVGTPAQTLKLNFDTGSADLWFASTLCSNCGSKHKKFNPKKSKTYKKDSTKWSIGYGDGSSASGTMAYDTVNLGGISIKKQGIGLAQRESSAFVSDPVDGLLGLAFNSIITAENFKTPMDNMISQKLIKSPIFSVYLGKQAKKGGGEFLFGAYNSAHVGGKLTTVPVDKSQGFWDIKISKMTAGKSSIGSFRGIIDTGTTLLLFTDEMAAKVAKGYGAKDNGDGTYTINCDPKKLSPLVMTINGAKFQIPAADLVFDKIGNTCYAGFGYAGLDFAILGDVFIKNNYIIFNQKVPNVRIAPVK</sequence>
<evidence type="ECO:0000256" key="9">
    <source>
        <dbReference type="PIRSR" id="PIRSR601461-2"/>
    </source>
</evidence>
<evidence type="ECO:0000259" key="12">
    <source>
        <dbReference type="PROSITE" id="PS51767"/>
    </source>
</evidence>
<dbReference type="Proteomes" id="UP000077315">
    <property type="component" value="Unassembled WGS sequence"/>
</dbReference>
<keyword evidence="5 10" id="KW-0378">Hydrolase</keyword>
<evidence type="ECO:0000256" key="7">
    <source>
        <dbReference type="ARBA" id="ARBA00023157"/>
    </source>
</evidence>
<dbReference type="GeneID" id="29000859"/>
<evidence type="ECO:0000256" key="2">
    <source>
        <dbReference type="ARBA" id="ARBA00022670"/>
    </source>
</evidence>
<dbReference type="SUPFAM" id="SSF50630">
    <property type="entry name" value="Acid proteases"/>
    <property type="match status" value="1"/>
</dbReference>
<dbReference type="Gene3D" id="2.40.70.10">
    <property type="entry name" value="Acid Proteases"/>
    <property type="match status" value="2"/>
</dbReference>
<dbReference type="PANTHER" id="PTHR47966">
    <property type="entry name" value="BETA-SITE APP-CLEAVING ENZYME, ISOFORM A-RELATED"/>
    <property type="match status" value="1"/>
</dbReference>
<keyword evidence="4 10" id="KW-0064">Aspartyl protease</keyword>
<comment type="similarity">
    <text evidence="1 10">Belongs to the peptidase A1 family.</text>
</comment>
<keyword evidence="3 11" id="KW-0732">Signal</keyword>
<organism evidence="13 14">
    <name type="scientific">Phycomyces blakesleeanus (strain ATCC 8743b / DSM 1359 / FGSC 10004 / NBRC 33097 / NRRL 1555)</name>
    <dbReference type="NCBI Taxonomy" id="763407"/>
    <lineage>
        <taxon>Eukaryota</taxon>
        <taxon>Fungi</taxon>
        <taxon>Fungi incertae sedis</taxon>
        <taxon>Mucoromycota</taxon>
        <taxon>Mucoromycotina</taxon>
        <taxon>Mucoromycetes</taxon>
        <taxon>Mucorales</taxon>
        <taxon>Phycomycetaceae</taxon>
        <taxon>Phycomyces</taxon>
    </lineage>
</organism>
<dbReference type="InterPro" id="IPR001461">
    <property type="entry name" value="Aspartic_peptidase_A1"/>
</dbReference>
<dbReference type="PROSITE" id="PS51767">
    <property type="entry name" value="PEPTIDASE_A1"/>
    <property type="match status" value="1"/>
</dbReference>
<dbReference type="GO" id="GO:0004190">
    <property type="term" value="F:aspartic-type endopeptidase activity"/>
    <property type="evidence" value="ECO:0007669"/>
    <property type="project" value="UniProtKB-KW"/>
</dbReference>
<dbReference type="Pfam" id="PF00026">
    <property type="entry name" value="Asp"/>
    <property type="match status" value="1"/>
</dbReference>
<gene>
    <name evidence="13" type="ORF">PHYBLDRAFT_29684</name>
</gene>
<feature type="chain" id="PRO_5007891342" evidence="11">
    <location>
        <begin position="22"/>
        <end position="388"/>
    </location>
</feature>
<dbReference type="InterPro" id="IPR001969">
    <property type="entry name" value="Aspartic_peptidase_AS"/>
</dbReference>
<feature type="domain" description="Peptidase A1" evidence="12">
    <location>
        <begin position="82"/>
        <end position="385"/>
    </location>
</feature>
<dbReference type="FunCoup" id="A0A167PXI4">
    <property type="interactions" value="61"/>
</dbReference>
<dbReference type="InterPro" id="IPR033121">
    <property type="entry name" value="PEPTIDASE_A1"/>
</dbReference>
<dbReference type="AlphaFoldDB" id="A0A167PXI4"/>
<keyword evidence="14" id="KW-1185">Reference proteome</keyword>
<dbReference type="VEuPathDB" id="FungiDB:PHYBLDRAFT_29684"/>
<dbReference type="RefSeq" id="XP_018296757.1">
    <property type="nucleotide sequence ID" value="XM_018439953.1"/>
</dbReference>
<dbReference type="PRINTS" id="PR00792">
    <property type="entry name" value="PEPSIN"/>
</dbReference>
<accession>A0A167PXI4</accession>
<evidence type="ECO:0000256" key="11">
    <source>
        <dbReference type="SAM" id="SignalP"/>
    </source>
</evidence>
<dbReference type="PROSITE" id="PS00141">
    <property type="entry name" value="ASP_PROTEASE"/>
    <property type="match status" value="1"/>
</dbReference>
<dbReference type="GO" id="GO:0006508">
    <property type="term" value="P:proteolysis"/>
    <property type="evidence" value="ECO:0007669"/>
    <property type="project" value="UniProtKB-KW"/>
</dbReference>
<dbReference type="InterPro" id="IPR021109">
    <property type="entry name" value="Peptidase_aspartic_dom_sf"/>
</dbReference>
<dbReference type="PANTHER" id="PTHR47966:SF1">
    <property type="entry name" value="ASPARTYL PROTEINASE"/>
    <property type="match status" value="1"/>
</dbReference>
<evidence type="ECO:0000256" key="10">
    <source>
        <dbReference type="RuleBase" id="RU000454"/>
    </source>
</evidence>
<dbReference type="OrthoDB" id="2747330at2759"/>
<evidence type="ECO:0000256" key="5">
    <source>
        <dbReference type="ARBA" id="ARBA00022801"/>
    </source>
</evidence>
<evidence type="ECO:0000313" key="14">
    <source>
        <dbReference type="Proteomes" id="UP000077315"/>
    </source>
</evidence>
<keyword evidence="6" id="KW-0865">Zymogen</keyword>
<keyword evidence="7 9" id="KW-1015">Disulfide bond</keyword>
<keyword evidence="2 10" id="KW-0645">Protease</keyword>
<evidence type="ECO:0000256" key="3">
    <source>
        <dbReference type="ARBA" id="ARBA00022729"/>
    </source>
</evidence>
<proteinExistence type="inferred from homology"/>
<feature type="active site" evidence="8">
    <location>
        <position position="282"/>
    </location>
</feature>
<evidence type="ECO:0000256" key="6">
    <source>
        <dbReference type="ARBA" id="ARBA00023145"/>
    </source>
</evidence>
<evidence type="ECO:0000313" key="13">
    <source>
        <dbReference type="EMBL" id="OAD78717.1"/>
    </source>
</evidence>
<name>A0A167PXI4_PHYB8</name>
<dbReference type="STRING" id="763407.A0A167PXI4"/>
<evidence type="ECO:0000256" key="8">
    <source>
        <dbReference type="PIRSR" id="PIRSR601461-1"/>
    </source>
</evidence>
<protein>
    <submittedName>
        <fullName evidence="13">Secreted aspartyl protease</fullName>
    </submittedName>
</protein>
<feature type="disulfide bond" evidence="9">
    <location>
        <begin position="316"/>
        <end position="349"/>
    </location>
</feature>
<dbReference type="InParanoid" id="A0A167PXI4"/>
<dbReference type="FunFam" id="2.40.70.10:FF:000008">
    <property type="entry name" value="Cathepsin D"/>
    <property type="match status" value="1"/>
</dbReference>
<feature type="active site" evidence="8">
    <location>
        <position position="100"/>
    </location>
</feature>
<feature type="signal peptide" evidence="11">
    <location>
        <begin position="1"/>
        <end position="21"/>
    </location>
</feature>
<reference evidence="14" key="1">
    <citation type="submission" date="2015-06" db="EMBL/GenBank/DDBJ databases">
        <title>Expansion of signal transduction pathways in fungi by whole-genome duplication.</title>
        <authorList>
            <consortium name="DOE Joint Genome Institute"/>
            <person name="Corrochano L.M."/>
            <person name="Kuo A."/>
            <person name="Marcet-Houben M."/>
            <person name="Polaino S."/>
            <person name="Salamov A."/>
            <person name="Villalobos J.M."/>
            <person name="Alvarez M.I."/>
            <person name="Avalos J."/>
            <person name="Benito E.P."/>
            <person name="Benoit I."/>
            <person name="Burger G."/>
            <person name="Camino L.P."/>
            <person name="Canovas D."/>
            <person name="Cerda-Olmedo E."/>
            <person name="Cheng J.-F."/>
            <person name="Dominguez A."/>
            <person name="Elias M."/>
            <person name="Eslava A.P."/>
            <person name="Glaser F."/>
            <person name="Grimwood J."/>
            <person name="Gutierrez G."/>
            <person name="Heitman J."/>
            <person name="Henrissat B."/>
            <person name="Iturriaga E.A."/>
            <person name="Lang B.F."/>
            <person name="Lavin J.L."/>
            <person name="Lee S."/>
            <person name="Li W."/>
            <person name="Lindquist E."/>
            <person name="Lopez-Garcia S."/>
            <person name="Luque E.M."/>
            <person name="Marcos A.T."/>
            <person name="Martin J."/>
            <person name="McCluskey K."/>
            <person name="Medina H.R."/>
            <person name="Miralles-Duran A."/>
            <person name="Miyazaki A."/>
            <person name="Munoz-Torres E."/>
            <person name="Oguiza J.A."/>
            <person name="Ohm R."/>
            <person name="Olmedo M."/>
            <person name="Orejas M."/>
            <person name="Ortiz-Castellanos L."/>
            <person name="Pisabarro A.G."/>
            <person name="Rodriguez-Romero J."/>
            <person name="Ruiz-Herrera J."/>
            <person name="Ruiz-Vazquez R."/>
            <person name="Sanz C."/>
            <person name="Schackwitz W."/>
            <person name="Schmutz J."/>
            <person name="Shahriari M."/>
            <person name="Shelest E."/>
            <person name="Silva-Franco F."/>
            <person name="Soanes D."/>
            <person name="Syed K."/>
            <person name="Tagua V.G."/>
            <person name="Talbot N.J."/>
            <person name="Thon M."/>
            <person name="De vries R.P."/>
            <person name="Wiebenga A."/>
            <person name="Yadav J.S."/>
            <person name="Braun E.L."/>
            <person name="Baker S."/>
            <person name="Garre V."/>
            <person name="Horwitz B."/>
            <person name="Torres-Martinez S."/>
            <person name="Idnurm A."/>
            <person name="Herrera-Estrella A."/>
            <person name="Gabaldon T."/>
            <person name="Grigoriev I.V."/>
        </authorList>
    </citation>
    <scope>NUCLEOTIDE SEQUENCE [LARGE SCALE GENOMIC DNA]</scope>
    <source>
        <strain evidence="14">NRRL 1555(-)</strain>
    </source>
</reference>
<evidence type="ECO:0000256" key="4">
    <source>
        <dbReference type="ARBA" id="ARBA00022750"/>
    </source>
</evidence>